<keyword evidence="1" id="KW-0969">Cilium</keyword>
<keyword evidence="1" id="KW-0282">Flagellum</keyword>
<keyword evidence="2" id="KW-1185">Reference proteome</keyword>
<dbReference type="InterPro" id="IPR036679">
    <property type="entry name" value="FlgN-like_sf"/>
</dbReference>
<dbReference type="RefSeq" id="WP_154472776.1">
    <property type="nucleotide sequence ID" value="NZ_DBEWUL010000125.1"/>
</dbReference>
<organism evidence="1 2">
    <name type="scientific">Clostridium porci</name>
    <dbReference type="NCBI Taxonomy" id="2605778"/>
    <lineage>
        <taxon>Bacteria</taxon>
        <taxon>Bacillati</taxon>
        <taxon>Bacillota</taxon>
        <taxon>Clostridia</taxon>
        <taxon>Eubacteriales</taxon>
        <taxon>Clostridiaceae</taxon>
        <taxon>Clostridium</taxon>
    </lineage>
</organism>
<evidence type="ECO:0000313" key="1">
    <source>
        <dbReference type="EMBL" id="MSS37348.1"/>
    </source>
</evidence>
<protein>
    <submittedName>
        <fullName evidence="1">Flagellar protein FlgN</fullName>
    </submittedName>
</protein>
<proteinExistence type="predicted"/>
<gene>
    <name evidence="1" type="ORF">FYJ39_12370</name>
</gene>
<accession>A0A7X2NN54</accession>
<comment type="caution">
    <text evidence="1">The sequence shown here is derived from an EMBL/GenBank/DDBJ whole genome shotgun (WGS) entry which is preliminary data.</text>
</comment>
<reference evidence="1 2" key="1">
    <citation type="submission" date="2019-08" db="EMBL/GenBank/DDBJ databases">
        <title>In-depth cultivation of the pig gut microbiome towards novel bacterial diversity and tailored functional studies.</title>
        <authorList>
            <person name="Wylensek D."/>
            <person name="Hitch T.C.A."/>
            <person name="Clavel T."/>
        </authorList>
    </citation>
    <scope>NUCLEOTIDE SEQUENCE [LARGE SCALE GENOMIC DNA]</scope>
    <source>
        <strain evidence="1 2">WCA-389-WT-23D1</strain>
    </source>
</reference>
<dbReference type="EMBL" id="VUMD01000010">
    <property type="protein sequence ID" value="MSS37348.1"/>
    <property type="molecule type" value="Genomic_DNA"/>
</dbReference>
<dbReference type="SUPFAM" id="SSF140566">
    <property type="entry name" value="FlgN-like"/>
    <property type="match status" value="1"/>
</dbReference>
<evidence type="ECO:0000313" key="2">
    <source>
        <dbReference type="Proteomes" id="UP000429958"/>
    </source>
</evidence>
<keyword evidence="1" id="KW-0966">Cell projection</keyword>
<name>A0A7X2NN54_9CLOT</name>
<dbReference type="Gene3D" id="1.20.58.300">
    <property type="entry name" value="FlgN-like"/>
    <property type="match status" value="1"/>
</dbReference>
<dbReference type="GO" id="GO:0044780">
    <property type="term" value="P:bacterial-type flagellum assembly"/>
    <property type="evidence" value="ECO:0007669"/>
    <property type="project" value="InterPro"/>
</dbReference>
<dbReference type="Proteomes" id="UP000429958">
    <property type="component" value="Unassembled WGS sequence"/>
</dbReference>
<dbReference type="AlphaFoldDB" id="A0A7X2NN54"/>
<sequence length="161" mass="18373">MSQERQNILAEFSGLLSSLTETVCHLAQQEEEKASAASERRHELLDGLIRQEQALLMKLKGLEQRRLELLKGLGWESLTFRSILSQAPEEEREILNPLFISLDREINRLRFSHEAANRILGARIHELQIFLSNTKGAESADSFKEAGSLGFHPSRMQDKYV</sequence>